<keyword evidence="10 11" id="KW-0119">Carbohydrate metabolism</keyword>
<dbReference type="PROSITE" id="PS01086">
    <property type="entry name" value="RIBUL_P_3_EPIMER_2"/>
    <property type="match status" value="1"/>
</dbReference>
<dbReference type="NCBIfam" id="TIGR01163">
    <property type="entry name" value="rpe"/>
    <property type="match status" value="1"/>
</dbReference>
<dbReference type="Proteomes" id="UP000485484">
    <property type="component" value="Unassembled WGS sequence"/>
</dbReference>
<dbReference type="InterPro" id="IPR000056">
    <property type="entry name" value="Ribul_P_3_epim-like"/>
</dbReference>
<comment type="pathway">
    <text evidence="10">Carbohydrate degradation.</text>
</comment>
<evidence type="ECO:0000313" key="15">
    <source>
        <dbReference type="EMBL" id="OPZ92600.1"/>
    </source>
</evidence>
<comment type="cofactor">
    <cofactor evidence="4">
        <name>Zn(2+)</name>
        <dbReference type="ChEBI" id="CHEBI:29105"/>
    </cofactor>
</comment>
<evidence type="ECO:0000256" key="5">
    <source>
        <dbReference type="ARBA" id="ARBA00001954"/>
    </source>
</evidence>
<comment type="function">
    <text evidence="10">Catalyzes the reversible epimerization of D-ribulose 5-phosphate to D-xylulose 5-phosphate.</text>
</comment>
<evidence type="ECO:0000256" key="10">
    <source>
        <dbReference type="HAMAP-Rule" id="MF_02227"/>
    </source>
</evidence>
<protein>
    <recommendedName>
        <fullName evidence="7 10">Ribulose-phosphate 3-epimerase</fullName>
        <ecNumber evidence="7 10">5.1.3.1</ecNumber>
    </recommendedName>
</protein>
<dbReference type="InterPro" id="IPR011060">
    <property type="entry name" value="RibuloseP-bd_barrel"/>
</dbReference>
<dbReference type="FunFam" id="3.20.20.70:FF:000004">
    <property type="entry name" value="Ribulose-phosphate 3-epimerase"/>
    <property type="match status" value="1"/>
</dbReference>
<dbReference type="GO" id="GO:0019323">
    <property type="term" value="P:pentose catabolic process"/>
    <property type="evidence" value="ECO:0007669"/>
    <property type="project" value="UniProtKB-UniRule"/>
</dbReference>
<evidence type="ECO:0000256" key="3">
    <source>
        <dbReference type="ARBA" id="ARBA00001941"/>
    </source>
</evidence>
<evidence type="ECO:0000256" key="1">
    <source>
        <dbReference type="ARBA" id="ARBA00001782"/>
    </source>
</evidence>
<organism evidence="15">
    <name type="scientific">candidate division TA06 bacterium ADurb.Bin417</name>
    <dbReference type="NCBI Taxonomy" id="1852828"/>
    <lineage>
        <taxon>Bacteria</taxon>
        <taxon>Bacteria division TA06</taxon>
    </lineage>
</organism>
<keyword evidence="13" id="KW-0170">Cobalt</keyword>
<dbReference type="Gene3D" id="3.20.20.70">
    <property type="entry name" value="Aldolase class I"/>
    <property type="match status" value="1"/>
</dbReference>
<comment type="cofactor">
    <cofactor evidence="2">
        <name>Mn(2+)</name>
        <dbReference type="ChEBI" id="CHEBI:29035"/>
    </cofactor>
</comment>
<evidence type="ECO:0000256" key="13">
    <source>
        <dbReference type="PIRSR" id="PIRSR001461-2"/>
    </source>
</evidence>
<dbReference type="GO" id="GO:0004750">
    <property type="term" value="F:D-ribulose-phosphate 3-epimerase activity"/>
    <property type="evidence" value="ECO:0007669"/>
    <property type="project" value="UniProtKB-UniRule"/>
</dbReference>
<dbReference type="PROSITE" id="PS01085">
    <property type="entry name" value="RIBUL_P_3_EPIMER_1"/>
    <property type="match status" value="1"/>
</dbReference>
<evidence type="ECO:0000256" key="2">
    <source>
        <dbReference type="ARBA" id="ARBA00001936"/>
    </source>
</evidence>
<dbReference type="AlphaFoldDB" id="A0A1V5MI54"/>
<feature type="binding site" evidence="10 13">
    <location>
        <position position="174"/>
    </location>
    <ligand>
        <name>a divalent metal cation</name>
        <dbReference type="ChEBI" id="CHEBI:60240"/>
    </ligand>
</feature>
<dbReference type="NCBIfam" id="NF004076">
    <property type="entry name" value="PRK05581.1-4"/>
    <property type="match status" value="1"/>
</dbReference>
<feature type="binding site" evidence="10">
    <location>
        <begin position="174"/>
        <end position="176"/>
    </location>
    <ligand>
        <name>substrate</name>
    </ligand>
</feature>
<dbReference type="EC" id="5.1.3.1" evidence="7 10"/>
<keyword evidence="9 10" id="KW-0413">Isomerase</keyword>
<sequence length="214" mass="23448">MVKISASILNSDFSRLGEEIRRAESAGVDFLHLDIMDGHFVPNLTVGPQVVESLRPHTRLPFEVHLMITDPDRYAPNFIKAGSDLILFHLEVAARPEKLLAEIRGAGVRAGLVVNPETPADPVLPFIHLVDQVLVMTVQPGFGGQKFIETSLEKVTVLDGERRRRGLKFAIEVDGGVNPETGRRCAAAGVDILVAGTYLFKAPDFRAAVESLRF</sequence>
<evidence type="ECO:0000256" key="7">
    <source>
        <dbReference type="ARBA" id="ARBA00013188"/>
    </source>
</evidence>
<feature type="binding site" evidence="10 13">
    <location>
        <position position="65"/>
    </location>
    <ligand>
        <name>a divalent metal cation</name>
        <dbReference type="ChEBI" id="CHEBI:60240"/>
    </ligand>
</feature>
<evidence type="ECO:0000256" key="6">
    <source>
        <dbReference type="ARBA" id="ARBA00009541"/>
    </source>
</evidence>
<name>A0A1V5MI54_UNCT6</name>
<feature type="active site" description="Proton donor" evidence="10 12">
    <location>
        <position position="174"/>
    </location>
</feature>
<feature type="binding site" evidence="10 14">
    <location>
        <position position="7"/>
    </location>
    <ligand>
        <name>substrate</name>
    </ligand>
</feature>
<comment type="cofactor">
    <cofactor evidence="3">
        <name>Co(2+)</name>
        <dbReference type="ChEBI" id="CHEBI:48828"/>
    </cofactor>
</comment>
<evidence type="ECO:0000256" key="8">
    <source>
        <dbReference type="ARBA" id="ARBA00022723"/>
    </source>
</evidence>
<gene>
    <name evidence="10 15" type="primary">rpe</name>
    <name evidence="15" type="ORF">BWY73_00727</name>
</gene>
<dbReference type="Pfam" id="PF00834">
    <property type="entry name" value="Ribul_P_3_epim"/>
    <property type="match status" value="1"/>
</dbReference>
<dbReference type="PIRSF" id="PIRSF001461">
    <property type="entry name" value="RPE"/>
    <property type="match status" value="1"/>
</dbReference>
<comment type="caution">
    <text evidence="15">The sequence shown here is derived from an EMBL/GenBank/DDBJ whole genome shotgun (WGS) entry which is preliminary data.</text>
</comment>
<comment type="similarity">
    <text evidence="6 10 11">Belongs to the ribulose-phosphate 3-epimerase family.</text>
</comment>
<comment type="cofactor">
    <cofactor evidence="10 13">
        <name>a divalent metal cation</name>
        <dbReference type="ChEBI" id="CHEBI:60240"/>
    </cofactor>
    <text evidence="10 13">Binds 1 divalent metal cation per subunit.</text>
</comment>
<feature type="binding site" evidence="10 13">
    <location>
        <position position="32"/>
    </location>
    <ligand>
        <name>a divalent metal cation</name>
        <dbReference type="ChEBI" id="CHEBI:60240"/>
    </ligand>
</feature>
<dbReference type="HAMAP" id="MF_02227">
    <property type="entry name" value="RPE"/>
    <property type="match status" value="1"/>
</dbReference>
<accession>A0A1V5MI54</accession>
<dbReference type="SUPFAM" id="SSF51366">
    <property type="entry name" value="Ribulose-phoshate binding barrel"/>
    <property type="match status" value="1"/>
</dbReference>
<dbReference type="InterPro" id="IPR013785">
    <property type="entry name" value="Aldolase_TIM"/>
</dbReference>
<dbReference type="CDD" id="cd00429">
    <property type="entry name" value="RPE"/>
    <property type="match status" value="1"/>
</dbReference>
<dbReference type="GO" id="GO:0046872">
    <property type="term" value="F:metal ion binding"/>
    <property type="evidence" value="ECO:0007669"/>
    <property type="project" value="UniProtKB-UniRule"/>
</dbReference>
<dbReference type="PANTHER" id="PTHR11749">
    <property type="entry name" value="RIBULOSE-5-PHOSPHATE-3-EPIMERASE"/>
    <property type="match status" value="1"/>
</dbReference>
<comment type="cofactor">
    <cofactor evidence="5">
        <name>Fe(2+)</name>
        <dbReference type="ChEBI" id="CHEBI:29033"/>
    </cofactor>
</comment>
<dbReference type="GO" id="GO:0005737">
    <property type="term" value="C:cytoplasm"/>
    <property type="evidence" value="ECO:0007669"/>
    <property type="project" value="UniProtKB-ARBA"/>
</dbReference>
<dbReference type="EMBL" id="MWAK01000083">
    <property type="protein sequence ID" value="OPZ92600.1"/>
    <property type="molecule type" value="Genomic_DNA"/>
</dbReference>
<evidence type="ECO:0000256" key="12">
    <source>
        <dbReference type="PIRSR" id="PIRSR001461-1"/>
    </source>
</evidence>
<evidence type="ECO:0000256" key="9">
    <source>
        <dbReference type="ARBA" id="ARBA00023235"/>
    </source>
</evidence>
<keyword evidence="13" id="KW-0464">Manganese</keyword>
<feature type="binding site" evidence="10 14">
    <location>
        <begin position="141"/>
        <end position="144"/>
    </location>
    <ligand>
        <name>substrate</name>
    </ligand>
</feature>
<comment type="catalytic activity">
    <reaction evidence="1 10 11">
        <text>D-ribulose 5-phosphate = D-xylulose 5-phosphate</text>
        <dbReference type="Rhea" id="RHEA:13677"/>
        <dbReference type="ChEBI" id="CHEBI:57737"/>
        <dbReference type="ChEBI" id="CHEBI:58121"/>
        <dbReference type="EC" id="5.1.3.1"/>
    </reaction>
</comment>
<reference evidence="15" key="1">
    <citation type="submission" date="2017-02" db="EMBL/GenBank/DDBJ databases">
        <title>Delving into the versatile metabolic prowess of the omnipresent phylum Bacteroidetes.</title>
        <authorList>
            <person name="Nobu M.K."/>
            <person name="Mei R."/>
            <person name="Narihiro T."/>
            <person name="Kuroda K."/>
            <person name="Liu W.-T."/>
        </authorList>
    </citation>
    <scope>NUCLEOTIDE SEQUENCE</scope>
    <source>
        <strain evidence="15">ADurb.Bin417</strain>
    </source>
</reference>
<proteinExistence type="inferred from homology"/>
<evidence type="ECO:0000256" key="11">
    <source>
        <dbReference type="PIRNR" id="PIRNR001461"/>
    </source>
</evidence>
<feature type="binding site" evidence="10 13">
    <location>
        <position position="34"/>
    </location>
    <ligand>
        <name>a divalent metal cation</name>
        <dbReference type="ChEBI" id="CHEBI:60240"/>
    </ligand>
</feature>
<feature type="binding site" evidence="14">
    <location>
        <begin position="196"/>
        <end position="197"/>
    </location>
    <ligand>
        <name>substrate</name>
    </ligand>
</feature>
<comment type="caution">
    <text evidence="10">Lacks conserved residue(s) required for the propagation of feature annotation.</text>
</comment>
<dbReference type="InterPro" id="IPR026019">
    <property type="entry name" value="Ribul_P_3_epim"/>
</dbReference>
<evidence type="ECO:0000256" key="14">
    <source>
        <dbReference type="PIRSR" id="PIRSR001461-3"/>
    </source>
</evidence>
<dbReference type="GO" id="GO:0006098">
    <property type="term" value="P:pentose-phosphate shunt"/>
    <property type="evidence" value="ECO:0007669"/>
    <property type="project" value="UniProtKB-UniRule"/>
</dbReference>
<keyword evidence="8 10" id="KW-0479">Metal-binding</keyword>
<evidence type="ECO:0000256" key="4">
    <source>
        <dbReference type="ARBA" id="ARBA00001947"/>
    </source>
</evidence>
<keyword evidence="13" id="KW-0862">Zinc</keyword>
<feature type="binding site" evidence="10 14">
    <location>
        <position position="65"/>
    </location>
    <ligand>
        <name>substrate</name>
    </ligand>
</feature>
<feature type="binding site" evidence="14">
    <location>
        <position position="176"/>
    </location>
    <ligand>
        <name>substrate</name>
    </ligand>
</feature>
<feature type="active site" description="Proton acceptor" evidence="10 12">
    <location>
        <position position="34"/>
    </location>
</feature>